<sequence length="250" mass="27336">MGPSPDQPFPLLYLDSSPQKRQDDFAPAPYSLEAEAPVPSTSGAHTSSSHRNRPVEEHAKEVARREKAQNSDSEERQEGLSEKGTPSRSERETSRRSRSRAHRSKGATRQKCLPDLTPDDSNIGHDDDKTSSSRESSASKHNESSALLPESREKLASDGSIPKEDSRTAKSENNSENVIHALLLGFGRSKHPSRQSSEGKSLKQSDGTPLADVVPPCALENIVSSNSVRHLAMTHDDTTEGAVHCFQDEY</sequence>
<protein>
    <submittedName>
        <fullName evidence="2">Uncharacterized protein</fullName>
    </submittedName>
</protein>
<dbReference type="Proteomes" id="UP001208570">
    <property type="component" value="Unassembled WGS sequence"/>
</dbReference>
<feature type="compositionally biased region" description="Basic and acidic residues" evidence="1">
    <location>
        <begin position="122"/>
        <end position="143"/>
    </location>
</feature>
<feature type="compositionally biased region" description="Basic and acidic residues" evidence="1">
    <location>
        <begin position="53"/>
        <end position="81"/>
    </location>
</feature>
<dbReference type="EMBL" id="JAODUP010000162">
    <property type="protein sequence ID" value="KAK2158890.1"/>
    <property type="molecule type" value="Genomic_DNA"/>
</dbReference>
<feature type="non-terminal residue" evidence="2">
    <location>
        <position position="1"/>
    </location>
</feature>
<reference evidence="2" key="1">
    <citation type="journal article" date="2023" name="Mol. Biol. Evol.">
        <title>Third-Generation Sequencing Reveals the Adaptive Role of the Epigenome in Three Deep-Sea Polychaetes.</title>
        <authorList>
            <person name="Perez M."/>
            <person name="Aroh O."/>
            <person name="Sun Y."/>
            <person name="Lan Y."/>
            <person name="Juniper S.K."/>
            <person name="Young C.R."/>
            <person name="Angers B."/>
            <person name="Qian P.Y."/>
        </authorList>
    </citation>
    <scope>NUCLEOTIDE SEQUENCE</scope>
    <source>
        <strain evidence="2">P08H-3</strain>
    </source>
</reference>
<organism evidence="2 3">
    <name type="scientific">Paralvinella palmiformis</name>
    <dbReference type="NCBI Taxonomy" id="53620"/>
    <lineage>
        <taxon>Eukaryota</taxon>
        <taxon>Metazoa</taxon>
        <taxon>Spiralia</taxon>
        <taxon>Lophotrochozoa</taxon>
        <taxon>Annelida</taxon>
        <taxon>Polychaeta</taxon>
        <taxon>Sedentaria</taxon>
        <taxon>Canalipalpata</taxon>
        <taxon>Terebellida</taxon>
        <taxon>Terebelliformia</taxon>
        <taxon>Alvinellidae</taxon>
        <taxon>Paralvinella</taxon>
    </lineage>
</organism>
<dbReference type="AlphaFoldDB" id="A0AAD9N6S4"/>
<proteinExistence type="predicted"/>
<evidence type="ECO:0000313" key="2">
    <source>
        <dbReference type="EMBL" id="KAK2158890.1"/>
    </source>
</evidence>
<keyword evidence="3" id="KW-1185">Reference proteome</keyword>
<name>A0AAD9N6S4_9ANNE</name>
<accession>A0AAD9N6S4</accession>
<feature type="compositionally biased region" description="Basic and acidic residues" evidence="1">
    <location>
        <begin position="150"/>
        <end position="170"/>
    </location>
</feature>
<evidence type="ECO:0000256" key="1">
    <source>
        <dbReference type="SAM" id="MobiDB-lite"/>
    </source>
</evidence>
<comment type="caution">
    <text evidence="2">The sequence shown here is derived from an EMBL/GenBank/DDBJ whole genome shotgun (WGS) entry which is preliminary data.</text>
</comment>
<evidence type="ECO:0000313" key="3">
    <source>
        <dbReference type="Proteomes" id="UP001208570"/>
    </source>
</evidence>
<feature type="region of interest" description="Disordered" evidence="1">
    <location>
        <begin position="1"/>
        <end position="213"/>
    </location>
</feature>
<gene>
    <name evidence="2" type="ORF">LSH36_162g06026</name>
</gene>
<feature type="compositionally biased region" description="Polar residues" evidence="1">
    <location>
        <begin position="39"/>
        <end position="49"/>
    </location>
</feature>
<feature type="compositionally biased region" description="Polar residues" evidence="1">
    <location>
        <begin position="194"/>
        <end position="207"/>
    </location>
</feature>
<feature type="compositionally biased region" description="Basic residues" evidence="1">
    <location>
        <begin position="96"/>
        <end position="108"/>
    </location>
</feature>